<gene>
    <name evidence="2" type="ORF">IBL25_13140</name>
</gene>
<reference evidence="2 3" key="1">
    <citation type="journal article" date="2009" name="Int. J. Syst. Evol. Microbiol.">
        <title>Transfer of Teichococcus ludipueritiae and Muricoccus roseus to the genus Roseomonas, as Roseomonas ludipueritiae comb. nov. and Roseomonas rosea comb. nov., respectively, and emended description of the genus Roseomonas.</title>
        <authorList>
            <person name="Sanchez-Porro C."/>
            <person name="Gallego V."/>
            <person name="Busse H.J."/>
            <person name="Kampfer P."/>
            <person name="Ventosa A."/>
        </authorList>
    </citation>
    <scope>NUCLEOTIDE SEQUENCE [LARGE SCALE GENOMIC DNA]</scope>
    <source>
        <strain evidence="2 3">DSM 14915</strain>
    </source>
</reference>
<dbReference type="RefSeq" id="WP_187779005.1">
    <property type="nucleotide sequence ID" value="NZ_JACTUZ010000053.1"/>
</dbReference>
<feature type="domain" description="NADP-dependent oxidoreductase" evidence="1">
    <location>
        <begin position="15"/>
        <end position="314"/>
    </location>
</feature>
<keyword evidence="3" id="KW-1185">Reference proteome</keyword>
<dbReference type="CDD" id="cd19081">
    <property type="entry name" value="AKR_AKR9C1"/>
    <property type="match status" value="1"/>
</dbReference>
<evidence type="ECO:0000259" key="1">
    <source>
        <dbReference type="Pfam" id="PF00248"/>
    </source>
</evidence>
<dbReference type="PRINTS" id="PR00069">
    <property type="entry name" value="ALDKETRDTASE"/>
</dbReference>
<dbReference type="InterPro" id="IPR050523">
    <property type="entry name" value="AKR_Detox_Biosynth"/>
</dbReference>
<accession>A0ABR7R826</accession>
<evidence type="ECO:0000313" key="3">
    <source>
        <dbReference type="Proteomes" id="UP000603940"/>
    </source>
</evidence>
<name>A0ABR7R826_9PROT</name>
<proteinExistence type="predicted"/>
<dbReference type="Pfam" id="PF00248">
    <property type="entry name" value="Aldo_ket_red"/>
    <property type="match status" value="1"/>
</dbReference>
<evidence type="ECO:0000313" key="2">
    <source>
        <dbReference type="EMBL" id="MBC9177886.1"/>
    </source>
</evidence>
<dbReference type="Proteomes" id="UP000603940">
    <property type="component" value="Unassembled WGS sequence"/>
</dbReference>
<dbReference type="PANTHER" id="PTHR43364">
    <property type="entry name" value="NADH-SPECIFIC METHYLGLYOXAL REDUCTASE-RELATED"/>
    <property type="match status" value="1"/>
</dbReference>
<dbReference type="PANTHER" id="PTHR43364:SF6">
    <property type="entry name" value="OXIDOREDUCTASE-RELATED"/>
    <property type="match status" value="1"/>
</dbReference>
<organism evidence="2 3">
    <name type="scientific">Pseudoroseomonas ludipueritiae</name>
    <dbReference type="NCBI Taxonomy" id="198093"/>
    <lineage>
        <taxon>Bacteria</taxon>
        <taxon>Pseudomonadati</taxon>
        <taxon>Pseudomonadota</taxon>
        <taxon>Alphaproteobacteria</taxon>
        <taxon>Acetobacterales</taxon>
        <taxon>Acetobacteraceae</taxon>
        <taxon>Pseudoroseomonas</taxon>
    </lineage>
</organism>
<dbReference type="SUPFAM" id="SSF51430">
    <property type="entry name" value="NAD(P)-linked oxidoreductase"/>
    <property type="match status" value="1"/>
</dbReference>
<dbReference type="InterPro" id="IPR023210">
    <property type="entry name" value="NADP_OxRdtase_dom"/>
</dbReference>
<dbReference type="InterPro" id="IPR020471">
    <property type="entry name" value="AKR"/>
</dbReference>
<dbReference type="Gene3D" id="3.20.20.100">
    <property type="entry name" value="NADP-dependent oxidoreductase domain"/>
    <property type="match status" value="1"/>
</dbReference>
<comment type="caution">
    <text evidence="2">The sequence shown here is derived from an EMBL/GenBank/DDBJ whole genome shotgun (WGS) entry which is preliminary data.</text>
</comment>
<dbReference type="InterPro" id="IPR036812">
    <property type="entry name" value="NAD(P)_OxRdtase_dom_sf"/>
</dbReference>
<dbReference type="EMBL" id="JACTUZ010000053">
    <property type="protein sequence ID" value="MBC9177886.1"/>
    <property type="molecule type" value="Genomic_DNA"/>
</dbReference>
<sequence length="316" mass="33906">MEQRALGKAGFSVAPLCLGGNVFGWTADEAQSFKILDAFVAGGGNFIDTADVYSRWVPGHQGGESETIIGKWLKARGGRDKVVIATKTGAEMTPTDKGLARARVEKQIEASLKRLNTDYVDLYYSHRDDAGTPMEEVLETYDRLIKAGKVRAIGASNFTAERLGEALSTADAKGLPRYTVLQPLYNLYDRKDFEGALQDLCVKEGVAVAPYYTLASGFLTGKYRSEADLSQSARGGKIGTNYLNPQGLKLLDAMDAVAKRLGVKPSQVAVAWLASRPSVVAPIASATKVEQLEELLAAVQLKLDADAMQALDAAAP</sequence>
<protein>
    <submittedName>
        <fullName evidence="2">Aldo/keto reductase</fullName>
    </submittedName>
</protein>